<dbReference type="InterPro" id="IPR036412">
    <property type="entry name" value="HAD-like_sf"/>
</dbReference>
<sequence length="176" mass="20411">MFLNYFKPTWMVESVYQLTPEQLKKRHISGIITDLDNTLIAWDSLDGTPEMAKWLQTMTDADIPVVIVSNNSKKRVQRVADNFGIHYLAVAKKPSRRGMRKALEILKMPKDDVVMVGDQLLTDIFGANRLGLRSILVKPIVQSDGIITTFNRNIELKIYKRVRRRNPELKWRKMID</sequence>
<dbReference type="NCBIfam" id="TIGR01662">
    <property type="entry name" value="HAD-SF-IIIA"/>
    <property type="match status" value="1"/>
</dbReference>
<protein>
    <recommendedName>
        <fullName evidence="3">YqeG family HAD IIIA-type phosphatase</fullName>
    </recommendedName>
</protein>
<dbReference type="Proteomes" id="UP000243884">
    <property type="component" value="Unassembled WGS sequence"/>
</dbReference>
<dbReference type="InterPro" id="IPR010021">
    <property type="entry name" value="PGPP1/Gep4"/>
</dbReference>
<dbReference type="InterPro" id="IPR006439">
    <property type="entry name" value="HAD-SF_hydro_IA"/>
</dbReference>
<dbReference type="NCBIfam" id="TIGR01549">
    <property type="entry name" value="HAD-SF-IA-v1"/>
    <property type="match status" value="1"/>
</dbReference>
<dbReference type="SUPFAM" id="SSF56784">
    <property type="entry name" value="HAD-like"/>
    <property type="match status" value="1"/>
</dbReference>
<dbReference type="AlphaFoldDB" id="A0A1W1YKB7"/>
<name>A0A1W1YKB7_9LACT</name>
<dbReference type="GO" id="GO:0005737">
    <property type="term" value="C:cytoplasm"/>
    <property type="evidence" value="ECO:0007669"/>
    <property type="project" value="TreeGrafter"/>
</dbReference>
<dbReference type="CDD" id="cd16416">
    <property type="entry name" value="HAD_BsYqeG-like"/>
    <property type="match status" value="1"/>
</dbReference>
<evidence type="ECO:0000313" key="2">
    <source>
        <dbReference type="Proteomes" id="UP000243884"/>
    </source>
</evidence>
<reference evidence="2" key="1">
    <citation type="submission" date="2017-04" db="EMBL/GenBank/DDBJ databases">
        <authorList>
            <person name="Varghese N."/>
            <person name="Submissions S."/>
        </authorList>
    </citation>
    <scope>NUCLEOTIDE SEQUENCE [LARGE SCALE GENOMIC DNA]</scope>
    <source>
        <strain evidence="2">DSM 21500</strain>
    </source>
</reference>
<dbReference type="Gene3D" id="3.40.50.1000">
    <property type="entry name" value="HAD superfamily/HAD-like"/>
    <property type="match status" value="1"/>
</dbReference>
<dbReference type="EMBL" id="FWXK01000003">
    <property type="protein sequence ID" value="SMC36635.1"/>
    <property type="molecule type" value="Genomic_DNA"/>
</dbReference>
<dbReference type="PANTHER" id="PTHR19288">
    <property type="entry name" value="4-NITROPHENYLPHOSPHATASE-RELATED"/>
    <property type="match status" value="1"/>
</dbReference>
<dbReference type="OrthoDB" id="9787572at2"/>
<proteinExistence type="predicted"/>
<dbReference type="RefSeq" id="WP_084098723.1">
    <property type="nucleotide sequence ID" value="NZ_FWXK01000003.1"/>
</dbReference>
<dbReference type="GO" id="GO:0008962">
    <property type="term" value="F:phosphatidylglycerophosphatase activity"/>
    <property type="evidence" value="ECO:0007669"/>
    <property type="project" value="InterPro"/>
</dbReference>
<dbReference type="NCBIfam" id="TIGR01668">
    <property type="entry name" value="YqeG_hyp_ppase"/>
    <property type="match status" value="1"/>
</dbReference>
<evidence type="ECO:0000313" key="1">
    <source>
        <dbReference type="EMBL" id="SMC36635.1"/>
    </source>
</evidence>
<keyword evidence="2" id="KW-1185">Reference proteome</keyword>
<dbReference type="InterPro" id="IPR023214">
    <property type="entry name" value="HAD_sf"/>
</dbReference>
<evidence type="ECO:0008006" key="3">
    <source>
        <dbReference type="Google" id="ProtNLM"/>
    </source>
</evidence>
<dbReference type="STRING" id="371602.SAMN04487984_0754"/>
<dbReference type="Pfam" id="PF00702">
    <property type="entry name" value="Hydrolase"/>
    <property type="match status" value="1"/>
</dbReference>
<organism evidence="1 2">
    <name type="scientific">Aerococcus suis</name>
    <dbReference type="NCBI Taxonomy" id="371602"/>
    <lineage>
        <taxon>Bacteria</taxon>
        <taxon>Bacillati</taxon>
        <taxon>Bacillota</taxon>
        <taxon>Bacilli</taxon>
        <taxon>Lactobacillales</taxon>
        <taxon>Aerococcaceae</taxon>
        <taxon>Aerococcus</taxon>
    </lineage>
</organism>
<accession>A0A1W1YKB7</accession>
<gene>
    <name evidence="1" type="ORF">SAMN04487984_0754</name>
</gene>
<dbReference type="InterPro" id="IPR006549">
    <property type="entry name" value="HAD-SF_hydro_IIIA"/>
</dbReference>
<dbReference type="PANTHER" id="PTHR19288:SF25">
    <property type="entry name" value="PHOSPHATIDYLGLYCEROPHOSPHATASE GEP4, MITOCHONDRIAL"/>
    <property type="match status" value="1"/>
</dbReference>